<reference evidence="1 2" key="1">
    <citation type="submission" date="2017-06" db="EMBL/GenBank/DDBJ databases">
        <authorList>
            <person name="Kim H.J."/>
            <person name="Triplett B.A."/>
        </authorList>
    </citation>
    <scope>NUCLEOTIDE SEQUENCE [LARGE SCALE GENOMIC DNA]</scope>
    <source>
        <strain evidence="1 2">DSM 25597</strain>
    </source>
</reference>
<dbReference type="Proteomes" id="UP000198379">
    <property type="component" value="Unassembled WGS sequence"/>
</dbReference>
<accession>A0A239ABU7</accession>
<protein>
    <submittedName>
        <fullName evidence="1">Uncharacterized protein</fullName>
    </submittedName>
</protein>
<gene>
    <name evidence="1" type="ORF">SAMN06265376_104307</name>
</gene>
<dbReference type="EMBL" id="FZNY01000004">
    <property type="protein sequence ID" value="SNR93019.1"/>
    <property type="molecule type" value="Genomic_DNA"/>
</dbReference>
<keyword evidence="2" id="KW-1185">Reference proteome</keyword>
<name>A0A239ABU7_9FLAO</name>
<evidence type="ECO:0000313" key="2">
    <source>
        <dbReference type="Proteomes" id="UP000198379"/>
    </source>
</evidence>
<evidence type="ECO:0000313" key="1">
    <source>
        <dbReference type="EMBL" id="SNR93019.1"/>
    </source>
</evidence>
<dbReference type="RefSeq" id="WP_089372111.1">
    <property type="nucleotide sequence ID" value="NZ_BMEP01000007.1"/>
</dbReference>
<sequence>MIIPIPTNKQRFVIHIGIKAHRPMELGIQAYDPRYSHTFYLRRKARFLKAGETREFTLRFPVSSKEMELFIFDKNARHDRHFSVVSFEVAPMEAVSLWASESQHRFLKFAIAFAQKAGQTPTGFYDSPGGEFLFHYLASITDGSGKELITPARTHRLMPRVQISKRLFLGFTIPIRVAILAHEGCHWFLNTRSQTTADLCGIKQYLDYGFPKIEAVYAMTQIFGSYPELVGEAQLKRTRDVVRFIEAHTQEKETISYT</sequence>
<organism evidence="1 2">
    <name type="scientific">Dokdonia pacifica</name>
    <dbReference type="NCBI Taxonomy" id="1627892"/>
    <lineage>
        <taxon>Bacteria</taxon>
        <taxon>Pseudomonadati</taxon>
        <taxon>Bacteroidota</taxon>
        <taxon>Flavobacteriia</taxon>
        <taxon>Flavobacteriales</taxon>
        <taxon>Flavobacteriaceae</taxon>
        <taxon>Dokdonia</taxon>
    </lineage>
</organism>
<proteinExistence type="predicted"/>
<dbReference type="OrthoDB" id="1413352at2"/>
<dbReference type="AlphaFoldDB" id="A0A239ABU7"/>